<dbReference type="STRING" id="1125712.HMPREF1316_0822"/>
<keyword evidence="2 7" id="KW-0699">rRNA-binding</keyword>
<dbReference type="Pfam" id="PF01281">
    <property type="entry name" value="Ribosomal_L9_N"/>
    <property type="match status" value="1"/>
</dbReference>
<dbReference type="AlphaFoldDB" id="U2THV9"/>
<evidence type="ECO:0000256" key="3">
    <source>
        <dbReference type="ARBA" id="ARBA00022884"/>
    </source>
</evidence>
<dbReference type="Pfam" id="PF03948">
    <property type="entry name" value="Ribosomal_L9_C"/>
    <property type="match status" value="1"/>
</dbReference>
<dbReference type="GO" id="GO:0019843">
    <property type="term" value="F:rRNA binding"/>
    <property type="evidence" value="ECO:0007669"/>
    <property type="project" value="UniProtKB-UniRule"/>
</dbReference>
<evidence type="ECO:0000259" key="8">
    <source>
        <dbReference type="PROSITE" id="PS00651"/>
    </source>
</evidence>
<evidence type="ECO:0000313" key="9">
    <source>
        <dbReference type="EMBL" id="ERL06060.1"/>
    </source>
</evidence>
<keyword evidence="5 7" id="KW-0687">Ribonucleoprotein</keyword>
<dbReference type="PANTHER" id="PTHR21368">
    <property type="entry name" value="50S RIBOSOMAL PROTEIN L9"/>
    <property type="match status" value="1"/>
</dbReference>
<dbReference type="EMBL" id="AWEZ01000073">
    <property type="protein sequence ID" value="ERL06060.1"/>
    <property type="molecule type" value="Genomic_DNA"/>
</dbReference>
<comment type="similarity">
    <text evidence="1 7">Belongs to the bacterial ribosomal protein bL9 family.</text>
</comment>
<proteinExistence type="inferred from homology"/>
<evidence type="ECO:0000256" key="5">
    <source>
        <dbReference type="ARBA" id="ARBA00023274"/>
    </source>
</evidence>
<comment type="function">
    <text evidence="7">Binds to the 23S rRNA.</text>
</comment>
<dbReference type="InterPro" id="IPR000244">
    <property type="entry name" value="Ribosomal_bL9"/>
</dbReference>
<evidence type="ECO:0000256" key="2">
    <source>
        <dbReference type="ARBA" id="ARBA00022730"/>
    </source>
</evidence>
<dbReference type="Proteomes" id="UP000016638">
    <property type="component" value="Unassembled WGS sequence"/>
</dbReference>
<dbReference type="HAMAP" id="MF_00503">
    <property type="entry name" value="Ribosomal_bL9"/>
    <property type="match status" value="1"/>
</dbReference>
<dbReference type="InterPro" id="IPR020069">
    <property type="entry name" value="Ribosomal_bL9_C"/>
</dbReference>
<dbReference type="Gene3D" id="3.10.430.100">
    <property type="entry name" value="Ribosomal protein L9, C-terminal domain"/>
    <property type="match status" value="1"/>
</dbReference>
<dbReference type="InterPro" id="IPR020070">
    <property type="entry name" value="Ribosomal_bL9_N"/>
</dbReference>
<dbReference type="GO" id="GO:0006412">
    <property type="term" value="P:translation"/>
    <property type="evidence" value="ECO:0007669"/>
    <property type="project" value="UniProtKB-UniRule"/>
</dbReference>
<dbReference type="InterPro" id="IPR009027">
    <property type="entry name" value="Ribosomal_bL9/RNase_H1_N"/>
</dbReference>
<sequence>MKVILLDELRGKGGEGDIVEVAQGYAENFLFPNKIAQPATPGNIKQLDQRRSGIEKREEQRIATARAMRERLNGKTVIVEARVGENNQLFGSVTTAQIADVIKAQLDVEVDRKRITRTAAIKTAGSHSIEINLYRDINAELAVLVGVAEEELAADEQAAAATAVTEGAEAAEQAVAERAAVEGHEAE</sequence>
<dbReference type="PATRIC" id="fig|1125712.3.peg.2490"/>
<keyword evidence="10" id="KW-1185">Reference proteome</keyword>
<evidence type="ECO:0000256" key="7">
    <source>
        <dbReference type="HAMAP-Rule" id="MF_00503"/>
    </source>
</evidence>
<protein>
    <recommendedName>
        <fullName evidence="6 7">Large ribosomal subunit protein bL9</fullName>
    </recommendedName>
</protein>
<dbReference type="InterPro" id="IPR036791">
    <property type="entry name" value="Ribosomal_bL9_C_sf"/>
</dbReference>
<reference evidence="9 10" key="1">
    <citation type="submission" date="2013-08" db="EMBL/GenBank/DDBJ databases">
        <authorList>
            <person name="Durkin A.S."/>
            <person name="Haft D.R."/>
            <person name="McCorrison J."/>
            <person name="Torralba M."/>
            <person name="Gillis M."/>
            <person name="Haft D.H."/>
            <person name="Methe B."/>
            <person name="Sutton G."/>
            <person name="Nelson K.E."/>
        </authorList>
    </citation>
    <scope>NUCLEOTIDE SEQUENCE [LARGE SCALE GENOMIC DNA]</scope>
    <source>
        <strain evidence="9 10">F0195</strain>
    </source>
</reference>
<evidence type="ECO:0000256" key="4">
    <source>
        <dbReference type="ARBA" id="ARBA00022980"/>
    </source>
</evidence>
<comment type="caution">
    <text evidence="9">The sequence shown here is derived from an EMBL/GenBank/DDBJ whole genome shotgun (WGS) entry which is preliminary data.</text>
</comment>
<dbReference type="RefSeq" id="WP_021727445.1">
    <property type="nucleotide sequence ID" value="NZ_AWEZ01000073.1"/>
</dbReference>
<dbReference type="Gene3D" id="3.40.5.10">
    <property type="entry name" value="Ribosomal protein L9, N-terminal domain"/>
    <property type="match status" value="1"/>
</dbReference>
<dbReference type="SUPFAM" id="SSF55653">
    <property type="entry name" value="Ribosomal protein L9 C-domain"/>
    <property type="match status" value="1"/>
</dbReference>
<dbReference type="InterPro" id="IPR036935">
    <property type="entry name" value="Ribosomal_bL9_N_sf"/>
</dbReference>
<evidence type="ECO:0000256" key="6">
    <source>
        <dbReference type="ARBA" id="ARBA00035292"/>
    </source>
</evidence>
<dbReference type="GO" id="GO:1990904">
    <property type="term" value="C:ribonucleoprotein complex"/>
    <property type="evidence" value="ECO:0007669"/>
    <property type="project" value="UniProtKB-KW"/>
</dbReference>
<keyword evidence="3 7" id="KW-0694">RNA-binding</keyword>
<evidence type="ECO:0000313" key="10">
    <source>
        <dbReference type="Proteomes" id="UP000016638"/>
    </source>
</evidence>
<dbReference type="GO" id="GO:0005840">
    <property type="term" value="C:ribosome"/>
    <property type="evidence" value="ECO:0007669"/>
    <property type="project" value="UniProtKB-KW"/>
</dbReference>
<feature type="domain" description="Ribosomal protein L9" evidence="8">
    <location>
        <begin position="13"/>
        <end position="40"/>
    </location>
</feature>
<gene>
    <name evidence="7 9" type="primary">rplI</name>
    <name evidence="9" type="ORF">HMPREF1316_0822</name>
</gene>
<dbReference type="SUPFAM" id="SSF55658">
    <property type="entry name" value="L9 N-domain-like"/>
    <property type="match status" value="1"/>
</dbReference>
<dbReference type="NCBIfam" id="TIGR00158">
    <property type="entry name" value="L9"/>
    <property type="match status" value="1"/>
</dbReference>
<dbReference type="eggNOG" id="COG0359">
    <property type="taxonomic scope" value="Bacteria"/>
</dbReference>
<keyword evidence="4 7" id="KW-0689">Ribosomal protein</keyword>
<name>U2THV9_9ACTN</name>
<dbReference type="InterPro" id="IPR020594">
    <property type="entry name" value="Ribosomal_bL9_bac/chp"/>
</dbReference>
<dbReference type="OrthoDB" id="9788336at2"/>
<evidence type="ECO:0000256" key="1">
    <source>
        <dbReference type="ARBA" id="ARBA00010605"/>
    </source>
</evidence>
<organism evidence="9 10">
    <name type="scientific">Olsenella profusa F0195</name>
    <dbReference type="NCBI Taxonomy" id="1125712"/>
    <lineage>
        <taxon>Bacteria</taxon>
        <taxon>Bacillati</taxon>
        <taxon>Actinomycetota</taxon>
        <taxon>Coriobacteriia</taxon>
        <taxon>Coriobacteriales</taxon>
        <taxon>Atopobiaceae</taxon>
        <taxon>Olsenella</taxon>
    </lineage>
</organism>
<dbReference type="GO" id="GO:0003735">
    <property type="term" value="F:structural constituent of ribosome"/>
    <property type="evidence" value="ECO:0007669"/>
    <property type="project" value="InterPro"/>
</dbReference>
<accession>U2THV9</accession>
<dbReference type="PROSITE" id="PS00651">
    <property type="entry name" value="RIBOSOMAL_L9"/>
    <property type="match status" value="1"/>
</dbReference>